<proteinExistence type="predicted"/>
<sequence length="49" mass="5828">MNQSRTPDEKQSNKQRLRIDRSAFLAGLTCEFHFPSRHTPLIFVFFFPD</sequence>
<keyword evidence="2" id="KW-1185">Reference proteome</keyword>
<organism evidence="1 2">
    <name type="scientific">Corchorus olitorius</name>
    <dbReference type="NCBI Taxonomy" id="93759"/>
    <lineage>
        <taxon>Eukaryota</taxon>
        <taxon>Viridiplantae</taxon>
        <taxon>Streptophyta</taxon>
        <taxon>Embryophyta</taxon>
        <taxon>Tracheophyta</taxon>
        <taxon>Spermatophyta</taxon>
        <taxon>Magnoliopsida</taxon>
        <taxon>eudicotyledons</taxon>
        <taxon>Gunneridae</taxon>
        <taxon>Pentapetalae</taxon>
        <taxon>rosids</taxon>
        <taxon>malvids</taxon>
        <taxon>Malvales</taxon>
        <taxon>Malvaceae</taxon>
        <taxon>Grewioideae</taxon>
        <taxon>Apeibeae</taxon>
        <taxon>Corchorus</taxon>
    </lineage>
</organism>
<accession>A0A1R3HAR5</accession>
<evidence type="ECO:0000313" key="2">
    <source>
        <dbReference type="Proteomes" id="UP000187203"/>
    </source>
</evidence>
<dbReference type="EMBL" id="AWUE01020614">
    <property type="protein sequence ID" value="OMO67415.1"/>
    <property type="molecule type" value="Genomic_DNA"/>
</dbReference>
<comment type="caution">
    <text evidence="1">The sequence shown here is derived from an EMBL/GenBank/DDBJ whole genome shotgun (WGS) entry which is preliminary data.</text>
</comment>
<reference evidence="2" key="1">
    <citation type="submission" date="2013-09" db="EMBL/GenBank/DDBJ databases">
        <title>Corchorus olitorius genome sequencing.</title>
        <authorList>
            <person name="Alam M."/>
            <person name="Haque M.S."/>
            <person name="Islam M.S."/>
            <person name="Emdad E.M."/>
            <person name="Islam M.M."/>
            <person name="Ahmed B."/>
            <person name="Halim A."/>
            <person name="Hossen Q.M.M."/>
            <person name="Hossain M.Z."/>
            <person name="Ahmed R."/>
            <person name="Khan M.M."/>
            <person name="Islam R."/>
            <person name="Rashid M.M."/>
            <person name="Khan S.A."/>
            <person name="Rahman M.S."/>
            <person name="Alam M."/>
            <person name="Yahiya A.S."/>
            <person name="Khan M.S."/>
            <person name="Azam M.S."/>
            <person name="Haque T."/>
            <person name="Lashkar M.Z.H."/>
            <person name="Akhand A.I."/>
            <person name="Morshed G."/>
            <person name="Roy S."/>
            <person name="Uddin K.S."/>
            <person name="Rabeya T."/>
            <person name="Hossain A.S."/>
            <person name="Chowdhury A."/>
            <person name="Snigdha A.R."/>
            <person name="Mortoza M.S."/>
            <person name="Matin S.A."/>
            <person name="Hoque S.M.E."/>
            <person name="Islam M.K."/>
            <person name="Roy D.K."/>
            <person name="Haider R."/>
            <person name="Moosa M.M."/>
            <person name="Elias S.M."/>
            <person name="Hasan A.M."/>
            <person name="Jahan S."/>
            <person name="Shafiuddin M."/>
            <person name="Mahmood N."/>
            <person name="Shommy N.S."/>
        </authorList>
    </citation>
    <scope>NUCLEOTIDE SEQUENCE [LARGE SCALE GENOMIC DNA]</scope>
    <source>
        <strain evidence="2">cv. O-4</strain>
    </source>
</reference>
<name>A0A1R3HAR5_9ROSI</name>
<evidence type="ECO:0000313" key="1">
    <source>
        <dbReference type="EMBL" id="OMO67415.1"/>
    </source>
</evidence>
<protein>
    <submittedName>
        <fullName evidence="1">Uncharacterized protein</fullName>
    </submittedName>
</protein>
<dbReference type="Proteomes" id="UP000187203">
    <property type="component" value="Unassembled WGS sequence"/>
</dbReference>
<gene>
    <name evidence="1" type="ORF">COLO4_30167</name>
</gene>
<dbReference type="AlphaFoldDB" id="A0A1R3HAR5"/>